<comment type="caution">
    <text evidence="15">The sequence shown here is derived from an EMBL/GenBank/DDBJ whole genome shotgun (WGS) entry which is preliminary data.</text>
</comment>
<comment type="similarity">
    <text evidence="3">Belongs to the glycosyltransferase 31 family. Beta3-Gal-T subfamily.</text>
</comment>
<organism evidence="15 16">
    <name type="scientific">Diaporthe ampelina</name>
    <dbReference type="NCBI Taxonomy" id="1214573"/>
    <lineage>
        <taxon>Eukaryota</taxon>
        <taxon>Fungi</taxon>
        <taxon>Dikarya</taxon>
        <taxon>Ascomycota</taxon>
        <taxon>Pezizomycotina</taxon>
        <taxon>Sordariomycetes</taxon>
        <taxon>Sordariomycetidae</taxon>
        <taxon>Diaporthales</taxon>
        <taxon>Diaporthaceae</taxon>
        <taxon>Diaporthe</taxon>
    </lineage>
</organism>
<dbReference type="InterPro" id="IPR003609">
    <property type="entry name" value="Pan_app"/>
</dbReference>
<evidence type="ECO:0000256" key="12">
    <source>
        <dbReference type="SAM" id="MobiDB-lite"/>
    </source>
</evidence>
<evidence type="ECO:0000256" key="9">
    <source>
        <dbReference type="ARBA" id="ARBA00022968"/>
    </source>
</evidence>
<accession>A0A0G2FM93</accession>
<dbReference type="OrthoDB" id="414175at2759"/>
<feature type="region of interest" description="Disordered" evidence="12">
    <location>
        <begin position="371"/>
        <end position="395"/>
    </location>
</feature>
<evidence type="ECO:0000256" key="6">
    <source>
        <dbReference type="ARBA" id="ARBA00022679"/>
    </source>
</evidence>
<evidence type="ECO:0000256" key="8">
    <source>
        <dbReference type="ARBA" id="ARBA00022741"/>
    </source>
</evidence>
<dbReference type="Pfam" id="PF00024">
    <property type="entry name" value="PAN_1"/>
    <property type="match status" value="1"/>
</dbReference>
<gene>
    <name evidence="15" type="ORF">UCDDA912_g04521</name>
</gene>
<keyword evidence="6 15" id="KW-0808">Transferase</keyword>
<dbReference type="PANTHER" id="PTHR23033:SF40">
    <property type="entry name" value="APPLE DOMAIN-CONTAINING PROTEIN"/>
    <property type="match status" value="1"/>
</dbReference>
<evidence type="ECO:0000259" key="14">
    <source>
        <dbReference type="Pfam" id="PF02434"/>
    </source>
</evidence>
<dbReference type="InterPro" id="IPR003378">
    <property type="entry name" value="Fringe-like_glycosylTrfase"/>
</dbReference>
<comment type="pathway">
    <text evidence="2">Protein modification; protein glycosylation.</text>
</comment>
<keyword evidence="16" id="KW-1185">Reference proteome</keyword>
<keyword evidence="9" id="KW-0735">Signal-anchor</keyword>
<keyword evidence="11" id="KW-0472">Membrane</keyword>
<keyword evidence="10" id="KW-1133">Transmembrane helix</keyword>
<evidence type="ECO:0000256" key="11">
    <source>
        <dbReference type="ARBA" id="ARBA00023136"/>
    </source>
</evidence>
<dbReference type="Proteomes" id="UP000034680">
    <property type="component" value="Unassembled WGS sequence"/>
</dbReference>
<dbReference type="GO" id="GO:0000166">
    <property type="term" value="F:nucleotide binding"/>
    <property type="evidence" value="ECO:0007669"/>
    <property type="project" value="UniProtKB-KW"/>
</dbReference>
<dbReference type="GO" id="GO:0016263">
    <property type="term" value="F:glycoprotein-N-acetylgalactosamine 3-beta-galactosyltransferase activity"/>
    <property type="evidence" value="ECO:0007669"/>
    <property type="project" value="UniProtKB-EC"/>
</dbReference>
<feature type="domain" description="Apple" evidence="13">
    <location>
        <begin position="408"/>
        <end position="448"/>
    </location>
</feature>
<sequence length="473" mass="53152">MPLHWHRRRRSLLGLRLLALVAIVVLCLCATLPYDNALRSSARFNTHQLVSFLRGPLRNERWLYEPPAFPVDWSRDVAIILKTGYGTQERALAWVEALPTGINPENVIIVGDFGAELATRGGMRSGLKIHDVVAKIMDETLVLCDGARCPRAEQYMNLKAAISAGEDELARDYSRSFGWELDAMKFIPSLELAYRAMPDRKWFLLVDDDTYLIYPSLKFILGHFDPSMPYYLGNAVGDYRQRFAHGGSSIALSRATMQSLFAPANHRAVAKARRASLTEKWGDRLLADALLRLGVFVNEDASRFFNGEQPWASRLRPDRLCAPVATFHRLSTAGEMADVGRVFRDAVDPVLWVDLWEMFALRGGRRRQDRAAGARPSVSRATSLDESDEAAPGLEGWDHVGELDEHTETFAAMKAALYCSHLCSSRKKCLAWTWDEGQKLCHLSPWVTVGREAAGLRSGLNVDRFRDLADECR</sequence>
<dbReference type="AlphaFoldDB" id="A0A0G2FM93"/>
<evidence type="ECO:0000256" key="7">
    <source>
        <dbReference type="ARBA" id="ARBA00022692"/>
    </source>
</evidence>
<evidence type="ECO:0000256" key="4">
    <source>
        <dbReference type="ARBA" id="ARBA00012557"/>
    </source>
</evidence>
<feature type="domain" description="Fringe-like glycosyltransferase" evidence="14">
    <location>
        <begin position="195"/>
        <end position="349"/>
    </location>
</feature>
<dbReference type="PANTHER" id="PTHR23033">
    <property type="entry name" value="BETA1,3-GALACTOSYLTRANSFERASE"/>
    <property type="match status" value="1"/>
</dbReference>
<evidence type="ECO:0000256" key="5">
    <source>
        <dbReference type="ARBA" id="ARBA00022676"/>
    </source>
</evidence>
<dbReference type="Pfam" id="PF02434">
    <property type="entry name" value="Fringe"/>
    <property type="match status" value="1"/>
</dbReference>
<evidence type="ECO:0000259" key="13">
    <source>
        <dbReference type="Pfam" id="PF00024"/>
    </source>
</evidence>
<evidence type="ECO:0000256" key="3">
    <source>
        <dbReference type="ARBA" id="ARBA00006462"/>
    </source>
</evidence>
<dbReference type="Gene3D" id="3.50.4.10">
    <property type="entry name" value="Hepatocyte Growth Factor"/>
    <property type="match status" value="1"/>
</dbReference>
<dbReference type="InterPro" id="IPR026050">
    <property type="entry name" value="C1GALT1/C1GALT1_chp1"/>
</dbReference>
<protein>
    <recommendedName>
        <fullName evidence="4">N-acetylgalactosaminide beta-1,3-galactosyltransferase</fullName>
        <ecNumber evidence="4">2.4.1.122</ecNumber>
    </recommendedName>
</protein>
<reference evidence="15 16" key="2">
    <citation type="submission" date="2015-05" db="EMBL/GenBank/DDBJ databases">
        <authorList>
            <person name="Morales-Cruz A."/>
            <person name="Amrine K.C."/>
            <person name="Cantu D."/>
        </authorList>
    </citation>
    <scope>NUCLEOTIDE SEQUENCE [LARGE SCALE GENOMIC DNA]</scope>
    <source>
        <strain evidence="15">DA912</strain>
    </source>
</reference>
<dbReference type="STRING" id="1214573.A0A0G2FM93"/>
<evidence type="ECO:0000313" key="16">
    <source>
        <dbReference type="Proteomes" id="UP000034680"/>
    </source>
</evidence>
<evidence type="ECO:0000256" key="10">
    <source>
        <dbReference type="ARBA" id="ARBA00022989"/>
    </source>
</evidence>
<proteinExistence type="inferred from homology"/>
<evidence type="ECO:0000256" key="1">
    <source>
        <dbReference type="ARBA" id="ARBA00004606"/>
    </source>
</evidence>
<comment type="subcellular location">
    <subcellularLocation>
        <location evidence="1">Membrane</location>
        <topology evidence="1">Single-pass type II membrane protein</topology>
    </subcellularLocation>
</comment>
<dbReference type="EMBL" id="LCUC01000156">
    <property type="protein sequence ID" value="KKY35472.1"/>
    <property type="molecule type" value="Genomic_DNA"/>
</dbReference>
<dbReference type="EC" id="2.4.1.122" evidence="4"/>
<dbReference type="Gene3D" id="3.90.550.50">
    <property type="match status" value="1"/>
</dbReference>
<keyword evidence="7" id="KW-0812">Transmembrane</keyword>
<name>A0A0G2FM93_9PEZI</name>
<evidence type="ECO:0000256" key="2">
    <source>
        <dbReference type="ARBA" id="ARBA00004922"/>
    </source>
</evidence>
<reference evidence="15 16" key="1">
    <citation type="submission" date="2015-05" db="EMBL/GenBank/DDBJ databases">
        <title>Distinctive expansion of gene families associated with plant cell wall degradation and secondary metabolism in the genomes of grapevine trunk pathogens.</title>
        <authorList>
            <person name="Lawrence D.P."/>
            <person name="Travadon R."/>
            <person name="Rolshausen P.E."/>
            <person name="Baumgartner K."/>
        </authorList>
    </citation>
    <scope>NUCLEOTIDE SEQUENCE [LARGE SCALE GENOMIC DNA]</scope>
    <source>
        <strain evidence="15">DA912</strain>
    </source>
</reference>
<dbReference type="GO" id="GO:0016020">
    <property type="term" value="C:membrane"/>
    <property type="evidence" value="ECO:0007669"/>
    <property type="project" value="UniProtKB-SubCell"/>
</dbReference>
<keyword evidence="8" id="KW-0547">Nucleotide-binding</keyword>
<keyword evidence="5" id="KW-0328">Glycosyltransferase</keyword>
<evidence type="ECO:0000313" key="15">
    <source>
        <dbReference type="EMBL" id="KKY35472.1"/>
    </source>
</evidence>